<dbReference type="PANTHER" id="PTHR36454">
    <property type="entry name" value="LMO2823 PROTEIN"/>
    <property type="match status" value="1"/>
</dbReference>
<sequence length="410" mass="44258">MGEQRTQSPVLPVEAATLVGPAPDAPHHLPMPPVPGALLMPFSGVRYDPEVVGDVGALLAPPHTELSQSERAHRMEASPYAVTRLERPENSPGPGPGILRWLHAGAVREDRPGFYVVRQRQQDRLHAFLLAALRVGPATDHRIQAHEATMGDVVVNRAGRLSATRVDSEPVLLLDETAGLAGDAVLAPERWGRRVLQTRTPDAEPVDVEVWHISDAERCGALMQDLAPRRPLIADGHHRYAAARHLAGQGENRLLVALAIQEATPVDVLSLHRVAPLRAADALRAHADSVRPLLDETDPVVAQLSLDTAEVILATREGSQVLRIPAHHITGAAAWTDGVLHACGVENRQVRYVPDVAASLRSVSGHHLTVLLPPTALPEIRAVLAEGHLLSRKSTSFRPKPLAGPVLRLR</sequence>
<dbReference type="InterPro" id="IPR008323">
    <property type="entry name" value="UCP033563"/>
</dbReference>
<protein>
    <submittedName>
        <fullName evidence="1">DUF1015 family protein</fullName>
    </submittedName>
</protein>
<evidence type="ECO:0000313" key="1">
    <source>
        <dbReference type="EMBL" id="MFB9378881.1"/>
    </source>
</evidence>
<keyword evidence="2" id="KW-1185">Reference proteome</keyword>
<name>A0ABV5LY08_9ACTN</name>
<dbReference type="PANTHER" id="PTHR36454:SF1">
    <property type="entry name" value="DUF1015 DOMAIN-CONTAINING PROTEIN"/>
    <property type="match status" value="1"/>
</dbReference>
<dbReference type="EMBL" id="JBHMDM010000012">
    <property type="protein sequence ID" value="MFB9378881.1"/>
    <property type="molecule type" value="Genomic_DNA"/>
</dbReference>
<accession>A0ABV5LY08</accession>
<gene>
    <name evidence="1" type="ORF">ACFFVI_18130</name>
</gene>
<proteinExistence type="predicted"/>
<organism evidence="1 2">
    <name type="scientific">Kineococcus gynurae</name>
    <dbReference type="NCBI Taxonomy" id="452979"/>
    <lineage>
        <taxon>Bacteria</taxon>
        <taxon>Bacillati</taxon>
        <taxon>Actinomycetota</taxon>
        <taxon>Actinomycetes</taxon>
        <taxon>Kineosporiales</taxon>
        <taxon>Kineosporiaceae</taxon>
        <taxon>Kineococcus</taxon>
    </lineage>
</organism>
<comment type="caution">
    <text evidence="1">The sequence shown here is derived from an EMBL/GenBank/DDBJ whole genome shotgun (WGS) entry which is preliminary data.</text>
</comment>
<evidence type="ECO:0000313" key="2">
    <source>
        <dbReference type="Proteomes" id="UP001589748"/>
    </source>
</evidence>
<dbReference type="Proteomes" id="UP001589748">
    <property type="component" value="Unassembled WGS sequence"/>
</dbReference>
<dbReference type="Pfam" id="PF06245">
    <property type="entry name" value="DUF1015"/>
    <property type="match status" value="1"/>
</dbReference>
<dbReference type="RefSeq" id="WP_380134184.1">
    <property type="nucleotide sequence ID" value="NZ_JBHLUI010000001.1"/>
</dbReference>
<reference evidence="1 2" key="1">
    <citation type="submission" date="2024-09" db="EMBL/GenBank/DDBJ databases">
        <authorList>
            <person name="Sun Q."/>
            <person name="Mori K."/>
        </authorList>
    </citation>
    <scope>NUCLEOTIDE SEQUENCE [LARGE SCALE GENOMIC DNA]</scope>
    <source>
        <strain evidence="1 2">TISTR 1856</strain>
    </source>
</reference>